<proteinExistence type="predicted"/>
<reference evidence="1" key="1">
    <citation type="submission" date="2022-08" db="EMBL/GenBank/DDBJ databases">
        <authorList>
            <person name="Dale J.L."/>
        </authorList>
    </citation>
    <scope>NUCLEOTIDE SEQUENCE</scope>
    <source>
        <strain evidence="1">2022EL-00758</strain>
    </source>
</reference>
<gene>
    <name evidence="1" type="ORF">N0392_20050</name>
</gene>
<protein>
    <submittedName>
        <fullName evidence="1">Uncharacterized protein</fullName>
    </submittedName>
</protein>
<evidence type="ECO:0000313" key="2">
    <source>
        <dbReference type="Proteomes" id="UP001076655"/>
    </source>
</evidence>
<dbReference type="RefSeq" id="WP_267785945.1">
    <property type="nucleotide sequence ID" value="NZ_JAPNMI010000019.1"/>
</dbReference>
<organism evidence="1 2">
    <name type="scientific">Morganella morganii</name>
    <name type="common">Proteus morganii</name>
    <dbReference type="NCBI Taxonomy" id="582"/>
    <lineage>
        <taxon>Bacteria</taxon>
        <taxon>Pseudomonadati</taxon>
        <taxon>Pseudomonadota</taxon>
        <taxon>Gammaproteobacteria</taxon>
        <taxon>Enterobacterales</taxon>
        <taxon>Morganellaceae</taxon>
        <taxon>Morganella</taxon>
    </lineage>
</organism>
<name>A0A9Q4CTN5_MORMO</name>
<dbReference type="Proteomes" id="UP001076655">
    <property type="component" value="Unassembled WGS sequence"/>
</dbReference>
<dbReference type="AlphaFoldDB" id="A0A9Q4CTN5"/>
<dbReference type="EMBL" id="JAPNMI010000019">
    <property type="protein sequence ID" value="MCY0791957.1"/>
    <property type="molecule type" value="Genomic_DNA"/>
</dbReference>
<accession>A0A9Q4CTN5</accession>
<dbReference type="Gene3D" id="1.10.10.10">
    <property type="entry name" value="Winged helix-like DNA-binding domain superfamily/Winged helix DNA-binding domain"/>
    <property type="match status" value="1"/>
</dbReference>
<sequence length="131" mass="14592">MILYLKIATDIPAGTAITTRYIMDKYKVSRSKSQSAIRSLEAAGIVSAGERRNGIKIVYTVLPGASEKIAAYGEHVRMCRVLAGNTCRAVRVVKGSPYDREERDFVSAHNRLFMVLAAKRREMKQGSGVWR</sequence>
<comment type="caution">
    <text evidence="1">The sequence shown here is derived from an EMBL/GenBank/DDBJ whole genome shotgun (WGS) entry which is preliminary data.</text>
</comment>
<dbReference type="InterPro" id="IPR036388">
    <property type="entry name" value="WH-like_DNA-bd_sf"/>
</dbReference>
<evidence type="ECO:0000313" key="1">
    <source>
        <dbReference type="EMBL" id="MCY0791957.1"/>
    </source>
</evidence>